<reference evidence="1 2" key="1">
    <citation type="submission" date="2014-06" db="EMBL/GenBank/DDBJ databases">
        <authorList>
            <consortium name="DOE Joint Genome Institute"/>
            <person name="Kuo A."/>
            <person name="Kohler A."/>
            <person name="Nagy L.G."/>
            <person name="Floudas D."/>
            <person name="Copeland A."/>
            <person name="Barry K.W."/>
            <person name="Cichocki N."/>
            <person name="Veneault-Fourrey C."/>
            <person name="LaButti K."/>
            <person name="Lindquist E.A."/>
            <person name="Lipzen A."/>
            <person name="Lundell T."/>
            <person name="Morin E."/>
            <person name="Murat C."/>
            <person name="Sun H."/>
            <person name="Tunlid A."/>
            <person name="Henrissat B."/>
            <person name="Grigoriev I.V."/>
            <person name="Hibbett D.S."/>
            <person name="Martin F."/>
            <person name="Nordberg H.P."/>
            <person name="Cantor M.N."/>
            <person name="Hua S.X."/>
        </authorList>
    </citation>
    <scope>NUCLEOTIDE SEQUENCE [LARGE SCALE GENOMIC DNA]</scope>
    <source>
        <strain evidence="1 2">ATCC 200175</strain>
    </source>
</reference>
<protein>
    <recommendedName>
        <fullName evidence="3">Cleavage/polyadenylation specificity factor A subunit N-terminal domain-containing protein</fullName>
    </recommendedName>
</protein>
<evidence type="ECO:0000313" key="2">
    <source>
        <dbReference type="Proteomes" id="UP000053647"/>
    </source>
</evidence>
<dbReference type="EMBL" id="KN820252">
    <property type="protein sequence ID" value="KIJ06596.1"/>
    <property type="molecule type" value="Genomic_DNA"/>
</dbReference>
<accession>A0A0C9TH49</accession>
<evidence type="ECO:0008006" key="3">
    <source>
        <dbReference type="Google" id="ProtNLM"/>
    </source>
</evidence>
<dbReference type="AlphaFoldDB" id="A0A0C9TH49"/>
<organism evidence="1 2">
    <name type="scientific">Paxillus involutus ATCC 200175</name>
    <dbReference type="NCBI Taxonomy" id="664439"/>
    <lineage>
        <taxon>Eukaryota</taxon>
        <taxon>Fungi</taxon>
        <taxon>Dikarya</taxon>
        <taxon>Basidiomycota</taxon>
        <taxon>Agaricomycotina</taxon>
        <taxon>Agaricomycetes</taxon>
        <taxon>Agaricomycetidae</taxon>
        <taxon>Boletales</taxon>
        <taxon>Paxilineae</taxon>
        <taxon>Paxillaceae</taxon>
        <taxon>Paxillus</taxon>
    </lineage>
</organism>
<sequence length="183" mass="20447">MNLTTQDQHDLQLNPTFIPSPRFRYTHSFKLPQGHSVIRAQLLGGEKLLLVVADHNGNLTVYLEGLAGVDGAIRRGRGKALNREKIGQDFLLAYDESKRMLGVVSSDRPHLHIFVFDNARGFQALGSLINLTAWYNEGSSIRHACFISGTEELLLVDSQAQARVFSLLTRQFRWAALVLFGSI</sequence>
<dbReference type="Proteomes" id="UP000053647">
    <property type="component" value="Unassembled WGS sequence"/>
</dbReference>
<evidence type="ECO:0000313" key="1">
    <source>
        <dbReference type="EMBL" id="KIJ06596.1"/>
    </source>
</evidence>
<dbReference type="OrthoDB" id="2691454at2759"/>
<dbReference type="HOGENOM" id="CLU_1475608_0_0_1"/>
<gene>
    <name evidence="1" type="ORF">PAXINDRAFT_20217</name>
</gene>
<keyword evidence="2" id="KW-1185">Reference proteome</keyword>
<name>A0A0C9TH49_PAXIN</name>
<reference evidence="2" key="2">
    <citation type="submission" date="2015-01" db="EMBL/GenBank/DDBJ databases">
        <title>Evolutionary Origins and Diversification of the Mycorrhizal Mutualists.</title>
        <authorList>
            <consortium name="DOE Joint Genome Institute"/>
            <consortium name="Mycorrhizal Genomics Consortium"/>
            <person name="Kohler A."/>
            <person name="Kuo A."/>
            <person name="Nagy L.G."/>
            <person name="Floudas D."/>
            <person name="Copeland A."/>
            <person name="Barry K.W."/>
            <person name="Cichocki N."/>
            <person name="Veneault-Fourrey C."/>
            <person name="LaButti K."/>
            <person name="Lindquist E.A."/>
            <person name="Lipzen A."/>
            <person name="Lundell T."/>
            <person name="Morin E."/>
            <person name="Murat C."/>
            <person name="Riley R."/>
            <person name="Ohm R."/>
            <person name="Sun H."/>
            <person name="Tunlid A."/>
            <person name="Henrissat B."/>
            <person name="Grigoriev I.V."/>
            <person name="Hibbett D.S."/>
            <person name="Martin F."/>
        </authorList>
    </citation>
    <scope>NUCLEOTIDE SEQUENCE [LARGE SCALE GENOMIC DNA]</scope>
    <source>
        <strain evidence="2">ATCC 200175</strain>
    </source>
</reference>
<proteinExistence type="predicted"/>